<accession>A0A850DY32</accession>
<reference evidence="1 2" key="1">
    <citation type="submission" date="2020-05" db="EMBL/GenBank/DDBJ databases">
        <title>Genome Sequencing of Type Strains.</title>
        <authorList>
            <person name="Lemaire J.F."/>
            <person name="Inderbitzin P."/>
            <person name="Gregorio O.A."/>
            <person name="Collins S.B."/>
            <person name="Wespe N."/>
            <person name="Knight-Connoni V."/>
        </authorList>
    </citation>
    <scope>NUCLEOTIDE SEQUENCE [LARGE SCALE GENOMIC DNA]</scope>
    <source>
        <strain evidence="1 2">DSM 20512</strain>
    </source>
</reference>
<dbReference type="InterPro" id="IPR010310">
    <property type="entry name" value="T7SS_ESAT-6-like"/>
</dbReference>
<dbReference type="RefSeq" id="WP_174777378.1">
    <property type="nucleotide sequence ID" value="NZ_BAAAWP010000001.1"/>
</dbReference>
<protein>
    <submittedName>
        <fullName evidence="1">WXG100 family type VII secretion target</fullName>
    </submittedName>
</protein>
<sequence>MANINVSYADLEAAASDLKAGQADIEDRLSALQRKIQQLISDGYVTDKSSVAFGESYDEFNRGVTQTIQGLDGLSSFLSKASQTLSDTDESLASGLKG</sequence>
<dbReference type="InterPro" id="IPR036689">
    <property type="entry name" value="ESAT-6-like_sf"/>
</dbReference>
<gene>
    <name evidence="1" type="ORF">HP467_14610</name>
</gene>
<evidence type="ECO:0000313" key="1">
    <source>
        <dbReference type="EMBL" id="NUU29325.1"/>
    </source>
</evidence>
<dbReference type="Gene3D" id="1.10.287.1060">
    <property type="entry name" value="ESAT-6-like"/>
    <property type="match status" value="1"/>
</dbReference>
<name>A0A850DY32_9MICO</name>
<dbReference type="EMBL" id="JABMCG010000123">
    <property type="protein sequence ID" value="NUU29325.1"/>
    <property type="molecule type" value="Genomic_DNA"/>
</dbReference>
<dbReference type="Proteomes" id="UP000539146">
    <property type="component" value="Unassembled WGS sequence"/>
</dbReference>
<proteinExistence type="predicted"/>
<dbReference type="Pfam" id="PF06013">
    <property type="entry name" value="WXG100"/>
    <property type="match status" value="1"/>
</dbReference>
<dbReference type="SUPFAM" id="SSF140453">
    <property type="entry name" value="EsxAB dimer-like"/>
    <property type="match status" value="1"/>
</dbReference>
<comment type="caution">
    <text evidence="1">The sequence shown here is derived from an EMBL/GenBank/DDBJ whole genome shotgun (WGS) entry which is preliminary data.</text>
</comment>
<dbReference type="AlphaFoldDB" id="A0A850DY32"/>
<organism evidence="1 2">
    <name type="scientific">Curtobacterium citreum</name>
    <dbReference type="NCBI Taxonomy" id="2036"/>
    <lineage>
        <taxon>Bacteria</taxon>
        <taxon>Bacillati</taxon>
        <taxon>Actinomycetota</taxon>
        <taxon>Actinomycetes</taxon>
        <taxon>Micrococcales</taxon>
        <taxon>Microbacteriaceae</taxon>
        <taxon>Curtobacterium</taxon>
    </lineage>
</organism>
<evidence type="ECO:0000313" key="2">
    <source>
        <dbReference type="Proteomes" id="UP000539146"/>
    </source>
</evidence>